<evidence type="ECO:0000256" key="10">
    <source>
        <dbReference type="ARBA" id="ARBA00023004"/>
    </source>
</evidence>
<dbReference type="GO" id="GO:0005886">
    <property type="term" value="C:plasma membrane"/>
    <property type="evidence" value="ECO:0007669"/>
    <property type="project" value="UniProtKB-SubCell"/>
</dbReference>
<evidence type="ECO:0000256" key="1">
    <source>
        <dbReference type="ARBA" id="ARBA00001970"/>
    </source>
</evidence>
<dbReference type="Proteomes" id="UP000247346">
    <property type="component" value="Unassembled WGS sequence"/>
</dbReference>
<keyword evidence="4" id="KW-1003">Cell membrane</keyword>
<evidence type="ECO:0000313" key="16">
    <source>
        <dbReference type="Proteomes" id="UP000247346"/>
    </source>
</evidence>
<evidence type="ECO:0000256" key="12">
    <source>
        <dbReference type="ARBA" id="ARBA00037975"/>
    </source>
</evidence>
<feature type="transmembrane region" description="Helical" evidence="13">
    <location>
        <begin position="144"/>
        <end position="166"/>
    </location>
</feature>
<keyword evidence="8" id="KW-0249">Electron transport</keyword>
<keyword evidence="11 13" id="KW-0472">Membrane</keyword>
<evidence type="ECO:0000256" key="8">
    <source>
        <dbReference type="ARBA" id="ARBA00022982"/>
    </source>
</evidence>
<dbReference type="InterPro" id="IPR052168">
    <property type="entry name" value="Cytochrome_b561_oxidase"/>
</dbReference>
<dbReference type="GO" id="GO:0020037">
    <property type="term" value="F:heme binding"/>
    <property type="evidence" value="ECO:0007669"/>
    <property type="project" value="TreeGrafter"/>
</dbReference>
<dbReference type="RefSeq" id="WP_010341377.1">
    <property type="nucleotide sequence ID" value="NZ_CP132343.1"/>
</dbReference>
<evidence type="ECO:0000256" key="13">
    <source>
        <dbReference type="SAM" id="Phobius"/>
    </source>
</evidence>
<keyword evidence="10" id="KW-0408">Iron</keyword>
<dbReference type="InterPro" id="IPR011577">
    <property type="entry name" value="Cyt_b561_bac/Ni-Hgenase"/>
</dbReference>
<gene>
    <name evidence="15" type="ORF">XsacCFBP4641_18670</name>
</gene>
<keyword evidence="9 13" id="KW-1133">Transmembrane helix</keyword>
<reference evidence="15 16" key="1">
    <citation type="submission" date="2016-08" db="EMBL/GenBank/DDBJ databases">
        <authorList>
            <person name="Seilhamer J.J."/>
        </authorList>
    </citation>
    <scope>NUCLEOTIDE SEQUENCE [LARGE SCALE GENOMIC DNA]</scope>
    <source>
        <strain evidence="15 16">CFBP4641</strain>
    </source>
</reference>
<dbReference type="PANTHER" id="PTHR30529">
    <property type="entry name" value="CYTOCHROME B561"/>
    <property type="match status" value="1"/>
</dbReference>
<dbReference type="GO" id="GO:0009055">
    <property type="term" value="F:electron transfer activity"/>
    <property type="evidence" value="ECO:0007669"/>
    <property type="project" value="InterPro"/>
</dbReference>
<organism evidence="15 16">
    <name type="scientific">Xanthomonas sacchari</name>
    <dbReference type="NCBI Taxonomy" id="56458"/>
    <lineage>
        <taxon>Bacteria</taxon>
        <taxon>Pseudomonadati</taxon>
        <taxon>Pseudomonadota</taxon>
        <taxon>Gammaproteobacteria</taxon>
        <taxon>Lysobacterales</taxon>
        <taxon>Lysobacteraceae</taxon>
        <taxon>Xanthomonas</taxon>
    </lineage>
</organism>
<keyword evidence="3" id="KW-0813">Transport</keyword>
<evidence type="ECO:0000256" key="9">
    <source>
        <dbReference type="ARBA" id="ARBA00022989"/>
    </source>
</evidence>
<evidence type="ECO:0000256" key="7">
    <source>
        <dbReference type="ARBA" id="ARBA00022723"/>
    </source>
</evidence>
<comment type="similarity">
    <text evidence="12">Belongs to the cytochrome b561 family.</text>
</comment>
<name>A0A2P5YZB4_9XANT</name>
<evidence type="ECO:0000313" key="15">
    <source>
        <dbReference type="EMBL" id="PPU80229.1"/>
    </source>
</evidence>
<comment type="caution">
    <text evidence="15">The sequence shown here is derived from an EMBL/GenBank/DDBJ whole genome shotgun (WGS) entry which is preliminary data.</text>
</comment>
<dbReference type="InterPro" id="IPR016174">
    <property type="entry name" value="Di-haem_cyt_TM"/>
</dbReference>
<evidence type="ECO:0000256" key="5">
    <source>
        <dbReference type="ARBA" id="ARBA00022617"/>
    </source>
</evidence>
<comment type="subcellular location">
    <subcellularLocation>
        <location evidence="2">Cell membrane</location>
        <topology evidence="2">Multi-pass membrane protein</topology>
    </subcellularLocation>
</comment>
<dbReference type="Pfam" id="PF01292">
    <property type="entry name" value="Ni_hydr_CYTB"/>
    <property type="match status" value="1"/>
</dbReference>
<dbReference type="OrthoDB" id="1247465at2"/>
<dbReference type="Gene3D" id="1.20.950.20">
    <property type="entry name" value="Transmembrane di-heme cytochromes, Chain C"/>
    <property type="match status" value="1"/>
</dbReference>
<feature type="transmembrane region" description="Helical" evidence="13">
    <location>
        <begin position="12"/>
        <end position="36"/>
    </location>
</feature>
<feature type="domain" description="Cytochrome b561 bacterial/Ni-hydrogenase" evidence="14">
    <location>
        <begin position="9"/>
        <end position="178"/>
    </location>
</feature>
<dbReference type="GO" id="GO:0022904">
    <property type="term" value="P:respiratory electron transport chain"/>
    <property type="evidence" value="ECO:0007669"/>
    <property type="project" value="InterPro"/>
</dbReference>
<comment type="cofactor">
    <cofactor evidence="1">
        <name>heme b</name>
        <dbReference type="ChEBI" id="CHEBI:60344"/>
    </cofactor>
</comment>
<keyword evidence="7" id="KW-0479">Metal-binding</keyword>
<dbReference type="SUPFAM" id="SSF81342">
    <property type="entry name" value="Transmembrane di-heme cytochromes"/>
    <property type="match status" value="1"/>
</dbReference>
<dbReference type="STRING" id="56458.SB85_11305"/>
<evidence type="ECO:0000256" key="11">
    <source>
        <dbReference type="ARBA" id="ARBA00023136"/>
    </source>
</evidence>
<accession>A0A2P5YZB4</accession>
<keyword evidence="6 13" id="KW-0812">Transmembrane</keyword>
<feature type="transmembrane region" description="Helical" evidence="13">
    <location>
        <begin position="92"/>
        <end position="117"/>
    </location>
</feature>
<sequence>MNRDDRSAHFNLLARVLHWLMAAMILTMLFVGVGMVASVSQRPWLLNLHRPLGIAILLLVLVRLGNRLLHRPPPLPADLPRWQKAAAHASHWLLYALMLAMPLLGWSMLSAGGYPIVLWPGVQLPPIAPHSPALYAWLRSAHGWLAYLLFATVLMHLCAALFHAWVRRDGVFSSMARGAAAPAAPRDQA</sequence>
<feature type="transmembrane region" description="Helical" evidence="13">
    <location>
        <begin position="48"/>
        <end position="65"/>
    </location>
</feature>
<proteinExistence type="inferred from homology"/>
<dbReference type="GO" id="GO:0046872">
    <property type="term" value="F:metal ion binding"/>
    <property type="evidence" value="ECO:0007669"/>
    <property type="project" value="UniProtKB-KW"/>
</dbReference>
<dbReference type="AlphaFoldDB" id="A0A2P5YZB4"/>
<dbReference type="PANTHER" id="PTHR30529:SF6">
    <property type="entry name" value="BLL0291 PROTEIN"/>
    <property type="match status" value="1"/>
</dbReference>
<protein>
    <submittedName>
        <fullName evidence="15">Cytochrome b</fullName>
    </submittedName>
</protein>
<evidence type="ECO:0000256" key="4">
    <source>
        <dbReference type="ARBA" id="ARBA00022475"/>
    </source>
</evidence>
<evidence type="ECO:0000259" key="14">
    <source>
        <dbReference type="Pfam" id="PF01292"/>
    </source>
</evidence>
<evidence type="ECO:0000256" key="6">
    <source>
        <dbReference type="ARBA" id="ARBA00022692"/>
    </source>
</evidence>
<evidence type="ECO:0000256" key="2">
    <source>
        <dbReference type="ARBA" id="ARBA00004651"/>
    </source>
</evidence>
<evidence type="ECO:0000256" key="3">
    <source>
        <dbReference type="ARBA" id="ARBA00022448"/>
    </source>
</evidence>
<dbReference type="EMBL" id="MDEK01000021">
    <property type="protein sequence ID" value="PPU80229.1"/>
    <property type="molecule type" value="Genomic_DNA"/>
</dbReference>
<dbReference type="GeneID" id="93877327"/>
<keyword evidence="5" id="KW-0349">Heme</keyword>